<comment type="caution">
    <text evidence="2">The sequence shown here is derived from an EMBL/GenBank/DDBJ whole genome shotgun (WGS) entry which is preliminary data.</text>
</comment>
<proteinExistence type="predicted"/>
<feature type="chain" id="PRO_5012895034" description="Lipoprotein" evidence="1">
    <location>
        <begin position="23"/>
        <end position="123"/>
    </location>
</feature>
<dbReference type="RefSeq" id="WP_088753522.1">
    <property type="nucleotide sequence ID" value="NZ_JARJFG010000001.1"/>
</dbReference>
<protein>
    <recommendedName>
        <fullName evidence="4">Lipoprotein</fullName>
    </recommendedName>
</protein>
<accession>A0A225SZY6</accession>
<keyword evidence="3" id="KW-1185">Reference proteome</keyword>
<dbReference type="PIRSF" id="PIRSF029720">
    <property type="entry name" value="UCP029720"/>
    <property type="match status" value="1"/>
</dbReference>
<evidence type="ECO:0000256" key="1">
    <source>
        <dbReference type="SAM" id="SignalP"/>
    </source>
</evidence>
<dbReference type="AlphaFoldDB" id="A0A225SZY6"/>
<keyword evidence="1" id="KW-0732">Signal</keyword>
<name>A0A225SZY6_9BURK</name>
<feature type="signal peptide" evidence="1">
    <location>
        <begin position="1"/>
        <end position="22"/>
    </location>
</feature>
<dbReference type="InterPro" id="IPR005297">
    <property type="entry name" value="Lipoprotein_repeat"/>
</dbReference>
<dbReference type="PANTHER" id="PTHR39335">
    <property type="entry name" value="BLL4220 PROTEIN"/>
    <property type="match status" value="1"/>
</dbReference>
<reference evidence="2 3" key="1">
    <citation type="journal article" date="2010" name="Int. J. Syst. Evol. Microbiol.">
        <title>Reclassification of Herbaspirillum putei as a later heterotypic synonym of Herbaspirillum huttiense, with the description of H. huttiense subsp. huttiense subsp. nov. and H. huttiense subsp. putei subsp. nov., comb. nov., and description of Herbaspirillum aquaticum sp. nov.</title>
        <authorList>
            <person name="Dobritsa A.P."/>
            <person name="Reddy M.C."/>
            <person name="Samadpour M."/>
        </authorList>
    </citation>
    <scope>NUCLEOTIDE SEQUENCE [LARGE SCALE GENOMIC DNA]</scope>
    <source>
        <strain evidence="2 3">IEH 4430</strain>
    </source>
</reference>
<gene>
    <name evidence="2" type="ORF">CEJ45_01770</name>
</gene>
<dbReference type="EMBL" id="NJGV01000001">
    <property type="protein sequence ID" value="OWY36844.1"/>
    <property type="molecule type" value="Genomic_DNA"/>
</dbReference>
<dbReference type="Pfam" id="PF03640">
    <property type="entry name" value="Lipoprotein_15"/>
    <property type="match status" value="2"/>
</dbReference>
<organism evidence="2 3">
    <name type="scientific">Herbaspirillum aquaticum</name>
    <dbReference type="NCBI Taxonomy" id="568783"/>
    <lineage>
        <taxon>Bacteria</taxon>
        <taxon>Pseudomonadati</taxon>
        <taxon>Pseudomonadota</taxon>
        <taxon>Betaproteobacteria</taxon>
        <taxon>Burkholderiales</taxon>
        <taxon>Oxalobacteraceae</taxon>
        <taxon>Herbaspirillum</taxon>
    </lineage>
</organism>
<dbReference type="InterPro" id="IPR014558">
    <property type="entry name" value="UCP029720"/>
</dbReference>
<dbReference type="GO" id="GO:0043448">
    <property type="term" value="P:alkane catabolic process"/>
    <property type="evidence" value="ECO:0007669"/>
    <property type="project" value="TreeGrafter"/>
</dbReference>
<evidence type="ECO:0008006" key="4">
    <source>
        <dbReference type="Google" id="ProtNLM"/>
    </source>
</evidence>
<dbReference type="PANTHER" id="PTHR39335:SF1">
    <property type="entry name" value="BLL4220 PROTEIN"/>
    <property type="match status" value="1"/>
</dbReference>
<evidence type="ECO:0000313" key="2">
    <source>
        <dbReference type="EMBL" id="OWY36844.1"/>
    </source>
</evidence>
<dbReference type="Proteomes" id="UP000214747">
    <property type="component" value="Unassembled WGS sequence"/>
</dbReference>
<evidence type="ECO:0000313" key="3">
    <source>
        <dbReference type="Proteomes" id="UP000214747"/>
    </source>
</evidence>
<sequence length="123" mass="12979">MRLLATSLLALACASVSFTASAQSAGVKTMDGILVDANGMTVYTFDKDTANSGKSVCNGPCAKLWPPVAPMGMPAAPYSTVTRDDGSAQLAYQGKPLYLYEADKKAGDRTGDNFKDVWHVVKP</sequence>